<feature type="domain" description="PEGA" evidence="2">
    <location>
        <begin position="336"/>
        <end position="401"/>
    </location>
</feature>
<feature type="domain" description="PEGA" evidence="2">
    <location>
        <begin position="182"/>
        <end position="242"/>
    </location>
</feature>
<feature type="domain" description="PEGA" evidence="2">
    <location>
        <begin position="258"/>
        <end position="325"/>
    </location>
</feature>
<proteinExistence type="predicted"/>
<dbReference type="Proteomes" id="UP000245657">
    <property type="component" value="Unassembled WGS sequence"/>
</dbReference>
<feature type="domain" description="PEGA" evidence="2">
    <location>
        <begin position="110"/>
        <end position="176"/>
    </location>
</feature>
<evidence type="ECO:0000256" key="1">
    <source>
        <dbReference type="SAM" id="Phobius"/>
    </source>
</evidence>
<name>A0A2V2N9F5_9EURY</name>
<dbReference type="PANTHER" id="PTHR36194">
    <property type="entry name" value="S-LAYER-LIKE PROTEIN"/>
    <property type="match status" value="1"/>
</dbReference>
<keyword evidence="1" id="KW-0812">Transmembrane</keyword>
<gene>
    <name evidence="3" type="ORF">DK846_09580</name>
</gene>
<accession>A0A2V2N9F5</accession>
<keyword evidence="1" id="KW-0472">Membrane</keyword>
<evidence type="ECO:0000259" key="2">
    <source>
        <dbReference type="Pfam" id="PF08308"/>
    </source>
</evidence>
<comment type="caution">
    <text evidence="3">The sequence shown here is derived from an EMBL/GenBank/DDBJ whole genome shotgun (WGS) entry which is preliminary data.</text>
</comment>
<evidence type="ECO:0000313" key="3">
    <source>
        <dbReference type="EMBL" id="PWR72221.1"/>
    </source>
</evidence>
<keyword evidence="4" id="KW-1185">Reference proteome</keyword>
<dbReference type="Pfam" id="PF08308">
    <property type="entry name" value="PEGA"/>
    <property type="match status" value="5"/>
</dbReference>
<protein>
    <recommendedName>
        <fullName evidence="2">PEGA domain-containing protein</fullName>
    </recommendedName>
</protein>
<reference evidence="3 4" key="1">
    <citation type="submission" date="2018-05" db="EMBL/GenBank/DDBJ databases">
        <title>Draft genome of Methanospirillum lacunae Ki8-1.</title>
        <authorList>
            <person name="Dueholm M.S."/>
            <person name="Nielsen P.H."/>
            <person name="Bakmann L.F."/>
            <person name="Otzen D.E."/>
        </authorList>
    </citation>
    <scope>NUCLEOTIDE SEQUENCE [LARGE SCALE GENOMIC DNA]</scope>
    <source>
        <strain evidence="3 4">Ki8-1</strain>
    </source>
</reference>
<sequence length="437" mass="46521">MMREMFPLGRSVYLLAIVFIIFLTPVSAQQTQMGYFEVKSNPQGADVIVNGAFAGETPVIVPVSAMTTNATMIRVMIQGFQIWEQTYNQTVQSGGMIPVMAVLVPVATTGTLEVSSSPSGAMVTVDNGNGQMAPWTYHNLPTGTHLISLVMMGYEPFVRTVEIHPGETAKVAANLTIRTGSGTFEISSDPGGAMAYVDGVYAGTTNLVVGNIPPGRHEVKVSRAGYDDYLEWVSVQNQVITPVYASLHPASGASGGFIVVTTEPPGATVFLDDQYQGLTETGRPLEISNVSPGSHRIYITSRNYEDFEAMVMATAGVITPVTVQMDPSPMPQACGLVMVSSDPAGADIIVDGQLKGTTPATVEAVCSAKHTYSIKLDGYQEYNSSFEVIPGQVLQINTALTSDTKAAGTTSNGVPWPSPILIVLTLAIIGFYYVRKI</sequence>
<organism evidence="3 4">
    <name type="scientific">Methanospirillum lacunae</name>
    <dbReference type="NCBI Taxonomy" id="668570"/>
    <lineage>
        <taxon>Archaea</taxon>
        <taxon>Methanobacteriati</taxon>
        <taxon>Methanobacteriota</taxon>
        <taxon>Stenosarchaea group</taxon>
        <taxon>Methanomicrobia</taxon>
        <taxon>Methanomicrobiales</taxon>
        <taxon>Methanospirillaceae</taxon>
        <taxon>Methanospirillum</taxon>
    </lineage>
</organism>
<dbReference type="EMBL" id="QGMY01000007">
    <property type="protein sequence ID" value="PWR72221.1"/>
    <property type="molecule type" value="Genomic_DNA"/>
</dbReference>
<dbReference type="PANTHER" id="PTHR36194:SF1">
    <property type="entry name" value="S-LAYER-LIKE PROTEIN"/>
    <property type="match status" value="1"/>
</dbReference>
<keyword evidence="1" id="KW-1133">Transmembrane helix</keyword>
<feature type="transmembrane region" description="Helical" evidence="1">
    <location>
        <begin position="416"/>
        <end position="434"/>
    </location>
</feature>
<feature type="domain" description="PEGA" evidence="2">
    <location>
        <begin position="37"/>
        <end position="85"/>
    </location>
</feature>
<evidence type="ECO:0000313" key="4">
    <source>
        <dbReference type="Proteomes" id="UP000245657"/>
    </source>
</evidence>
<dbReference type="AlphaFoldDB" id="A0A2V2N9F5"/>
<dbReference type="InterPro" id="IPR013229">
    <property type="entry name" value="PEGA"/>
</dbReference>